<feature type="transmembrane region" description="Helical" evidence="12">
    <location>
        <begin position="7"/>
        <end position="26"/>
    </location>
</feature>
<dbReference type="SMART" id="SM00387">
    <property type="entry name" value="HATPase_c"/>
    <property type="match status" value="1"/>
</dbReference>
<dbReference type="Pfam" id="PF14827">
    <property type="entry name" value="dCache_3"/>
    <property type="match status" value="1"/>
</dbReference>
<keyword evidence="14" id="KW-0067">ATP-binding</keyword>
<dbReference type="InterPro" id="IPR003594">
    <property type="entry name" value="HATPase_dom"/>
</dbReference>
<dbReference type="InterPro" id="IPR005467">
    <property type="entry name" value="His_kinase_dom"/>
</dbReference>
<evidence type="ECO:0000256" key="1">
    <source>
        <dbReference type="ARBA" id="ARBA00000085"/>
    </source>
</evidence>
<evidence type="ECO:0000256" key="9">
    <source>
        <dbReference type="ARBA" id="ARBA00022989"/>
    </source>
</evidence>
<dbReference type="InterPro" id="IPR029150">
    <property type="entry name" value="dCache_3"/>
</dbReference>
<comment type="catalytic activity">
    <reaction evidence="1">
        <text>ATP + protein L-histidine = ADP + protein N-phospho-L-histidine.</text>
        <dbReference type="EC" id="2.7.13.3"/>
    </reaction>
</comment>
<reference evidence="14 15" key="1">
    <citation type="submission" date="2022-11" db="EMBL/GenBank/DDBJ databases">
        <authorList>
            <person name="Caiyu Z."/>
        </authorList>
    </citation>
    <scope>NUCLEOTIDE SEQUENCE [LARGE SCALE GENOMIC DNA]</scope>
    <source>
        <strain evidence="14 15">YR-4</strain>
    </source>
</reference>
<dbReference type="SUPFAM" id="SSF158472">
    <property type="entry name" value="HAMP domain-like"/>
    <property type="match status" value="1"/>
</dbReference>
<dbReference type="SUPFAM" id="SSF47384">
    <property type="entry name" value="Homodimeric domain of signal transducing histidine kinase"/>
    <property type="match status" value="1"/>
</dbReference>
<dbReference type="CDD" id="cd00082">
    <property type="entry name" value="HisKA"/>
    <property type="match status" value="1"/>
</dbReference>
<dbReference type="InterPro" id="IPR036097">
    <property type="entry name" value="HisK_dim/P_sf"/>
</dbReference>
<keyword evidence="14" id="KW-0547">Nucleotide-binding</keyword>
<dbReference type="InterPro" id="IPR050736">
    <property type="entry name" value="Sensor_HK_Regulatory"/>
</dbReference>
<keyword evidence="6" id="KW-0808">Transferase</keyword>
<evidence type="ECO:0000256" key="10">
    <source>
        <dbReference type="ARBA" id="ARBA00023012"/>
    </source>
</evidence>
<dbReference type="InterPro" id="IPR004358">
    <property type="entry name" value="Sig_transdc_His_kin-like_C"/>
</dbReference>
<dbReference type="EMBL" id="JAPOHA010000002">
    <property type="protein sequence ID" value="MCY1712967.1"/>
    <property type="molecule type" value="Genomic_DNA"/>
</dbReference>
<evidence type="ECO:0000256" key="6">
    <source>
        <dbReference type="ARBA" id="ARBA00022679"/>
    </source>
</evidence>
<evidence type="ECO:0000256" key="2">
    <source>
        <dbReference type="ARBA" id="ARBA00004651"/>
    </source>
</evidence>
<evidence type="ECO:0000256" key="12">
    <source>
        <dbReference type="SAM" id="Phobius"/>
    </source>
</evidence>
<dbReference type="SMART" id="SM00388">
    <property type="entry name" value="HisKA"/>
    <property type="match status" value="1"/>
</dbReference>
<keyword evidence="4" id="KW-1003">Cell membrane</keyword>
<sequence>MSIRKKMMIFVLIIEIVPMLFILLLSDHVLNDQVQKASQGYLQNALKIGYNQMVNRLDEMEKASVKMTDAEEFQQALQKRKIASVNEMLNDVNKVYDYIDFYLVFGADKGFITDKPPIKNTKIPQLDKLLEAVKKKHSAVTSTELIDLKDLFYSDSKEYDQYKVLISNDRDKNEYLTKCLVFLSVSPVYDKQDGRLLGYLVFGDIVNNDAYFPKTYSQSVENSYLAISVNDIRITSNIRSPKKQNFIGSSTPLAISTLKGTTNVFYGKVVYDGEVHIFLDKPIINYNGEDIGMLGVGIPEDKFSIIMDTQRNIIVFVTCLCLIIMIFITKYVSGRITAPILKATELANQISRGDSEIVIDSQYLEDSNSETAVLLNAFHKMVCDLKKSEEERNNYLEKLQSEHSELLKLSEQLAELNQNLEGKVRLRTQNLREAVNDLKKTGKIKSLFIANMSHELRTPLCAIINSAEVMQEEMTGPLNDKQHKYINNIITSGKHLLQLINSVLDLSKIEAGKMTLVMGDYSMSDIVTESFNMVKSLAYRKNQNVTIQMNPSDFIVRVDANKIKQILCNILSNAIKFTPQGGDVLVDVQKKEDSVQLRVKDNGIGIKEEDQKRIFNEFEQVDNSYEKQYEGTGLGLPLTKKLAELHNGKILLLSKYGEGTEVIVTIPIT</sequence>
<evidence type="ECO:0000313" key="14">
    <source>
        <dbReference type="EMBL" id="MCY1712967.1"/>
    </source>
</evidence>
<dbReference type="PROSITE" id="PS50109">
    <property type="entry name" value="HIS_KIN"/>
    <property type="match status" value="1"/>
</dbReference>
<keyword evidence="12" id="KW-0472">Membrane</keyword>
<feature type="domain" description="Histidine kinase" evidence="13">
    <location>
        <begin position="451"/>
        <end position="669"/>
    </location>
</feature>
<proteinExistence type="predicted"/>
<comment type="caution">
    <text evidence="14">The sequence shown here is derived from an EMBL/GenBank/DDBJ whole genome shotgun (WGS) entry which is preliminary data.</text>
</comment>
<keyword evidence="10" id="KW-0902">Two-component regulatory system</keyword>
<comment type="subcellular location">
    <subcellularLocation>
        <location evidence="2">Cell membrane</location>
        <topology evidence="2">Multi-pass membrane protein</topology>
    </subcellularLocation>
</comment>
<dbReference type="InterPro" id="IPR036890">
    <property type="entry name" value="HATPase_C_sf"/>
</dbReference>
<dbReference type="PANTHER" id="PTHR43711:SF31">
    <property type="entry name" value="HISTIDINE KINASE"/>
    <property type="match status" value="1"/>
</dbReference>
<dbReference type="SUPFAM" id="SSF55874">
    <property type="entry name" value="ATPase domain of HSP90 chaperone/DNA topoisomerase II/histidine kinase"/>
    <property type="match status" value="1"/>
</dbReference>
<feature type="transmembrane region" description="Helical" evidence="12">
    <location>
        <begin position="313"/>
        <end position="332"/>
    </location>
</feature>
<evidence type="ECO:0000256" key="4">
    <source>
        <dbReference type="ARBA" id="ARBA00022475"/>
    </source>
</evidence>
<dbReference type="Gene3D" id="3.30.565.10">
    <property type="entry name" value="Histidine kinase-like ATPase, C-terminal domain"/>
    <property type="match status" value="1"/>
</dbReference>
<evidence type="ECO:0000259" key="13">
    <source>
        <dbReference type="PROSITE" id="PS50109"/>
    </source>
</evidence>
<evidence type="ECO:0000256" key="11">
    <source>
        <dbReference type="SAM" id="Coils"/>
    </source>
</evidence>
<name>A0ABT4BPY8_9FIRM</name>
<dbReference type="RefSeq" id="WP_268056979.1">
    <property type="nucleotide sequence ID" value="NZ_JAPOHA010000002.1"/>
</dbReference>
<feature type="coiled-coil region" evidence="11">
    <location>
        <begin position="385"/>
        <end position="426"/>
    </location>
</feature>
<gene>
    <name evidence="14" type="ORF">OUY18_01685</name>
</gene>
<keyword evidence="15" id="KW-1185">Reference proteome</keyword>
<keyword evidence="8" id="KW-0418">Kinase</keyword>
<dbReference type="Gene3D" id="6.10.340.10">
    <property type="match status" value="1"/>
</dbReference>
<evidence type="ECO:0000256" key="3">
    <source>
        <dbReference type="ARBA" id="ARBA00012438"/>
    </source>
</evidence>
<evidence type="ECO:0000256" key="5">
    <source>
        <dbReference type="ARBA" id="ARBA00022553"/>
    </source>
</evidence>
<dbReference type="GO" id="GO:0005524">
    <property type="term" value="F:ATP binding"/>
    <property type="evidence" value="ECO:0007669"/>
    <property type="project" value="UniProtKB-KW"/>
</dbReference>
<keyword evidence="7 12" id="KW-0812">Transmembrane</keyword>
<accession>A0ABT4BPY8</accession>
<dbReference type="Pfam" id="PF00512">
    <property type="entry name" value="HisKA"/>
    <property type="match status" value="1"/>
</dbReference>
<dbReference type="Gene3D" id="1.10.287.130">
    <property type="match status" value="1"/>
</dbReference>
<keyword evidence="11" id="KW-0175">Coiled coil</keyword>
<keyword evidence="5" id="KW-0597">Phosphoprotein</keyword>
<evidence type="ECO:0000313" key="15">
    <source>
        <dbReference type="Proteomes" id="UP001082703"/>
    </source>
</evidence>
<dbReference type="Proteomes" id="UP001082703">
    <property type="component" value="Unassembled WGS sequence"/>
</dbReference>
<dbReference type="PANTHER" id="PTHR43711">
    <property type="entry name" value="TWO-COMPONENT HISTIDINE KINASE"/>
    <property type="match status" value="1"/>
</dbReference>
<evidence type="ECO:0000256" key="7">
    <source>
        <dbReference type="ARBA" id="ARBA00022692"/>
    </source>
</evidence>
<evidence type="ECO:0000256" key="8">
    <source>
        <dbReference type="ARBA" id="ARBA00022777"/>
    </source>
</evidence>
<dbReference type="PRINTS" id="PR00344">
    <property type="entry name" value="BCTRLSENSOR"/>
</dbReference>
<dbReference type="InterPro" id="IPR003661">
    <property type="entry name" value="HisK_dim/P_dom"/>
</dbReference>
<dbReference type="CDD" id="cd16922">
    <property type="entry name" value="HATPase_EvgS-ArcB-TorS-like"/>
    <property type="match status" value="1"/>
</dbReference>
<dbReference type="Pfam" id="PF02518">
    <property type="entry name" value="HATPase_c"/>
    <property type="match status" value="1"/>
</dbReference>
<organism evidence="14 15">
    <name type="scientific">Caproiciproducens galactitolivorans</name>
    <dbReference type="NCBI Taxonomy" id="642589"/>
    <lineage>
        <taxon>Bacteria</taxon>
        <taxon>Bacillati</taxon>
        <taxon>Bacillota</taxon>
        <taxon>Clostridia</taxon>
        <taxon>Eubacteriales</taxon>
        <taxon>Acutalibacteraceae</taxon>
        <taxon>Caproiciproducens</taxon>
    </lineage>
</organism>
<protein>
    <recommendedName>
        <fullName evidence="3">histidine kinase</fullName>
        <ecNumber evidence="3">2.7.13.3</ecNumber>
    </recommendedName>
</protein>
<dbReference type="SUPFAM" id="SSF103190">
    <property type="entry name" value="Sensory domain-like"/>
    <property type="match status" value="1"/>
</dbReference>
<keyword evidence="9 12" id="KW-1133">Transmembrane helix</keyword>
<dbReference type="InterPro" id="IPR029151">
    <property type="entry name" value="Sensor-like_sf"/>
</dbReference>
<dbReference type="EC" id="2.7.13.3" evidence="3"/>